<dbReference type="Pfam" id="PF00730">
    <property type="entry name" value="HhH-GPD"/>
    <property type="match status" value="1"/>
</dbReference>
<dbReference type="PANTHER" id="PTHR10359">
    <property type="entry name" value="A/G-SPECIFIC ADENINE GLYCOSYLASE/ENDONUCLEASE III"/>
    <property type="match status" value="1"/>
</dbReference>
<evidence type="ECO:0000256" key="2">
    <source>
        <dbReference type="ARBA" id="ARBA00022723"/>
    </source>
</evidence>
<protein>
    <submittedName>
        <fullName evidence="6">Endonuclease III</fullName>
        <ecNumber evidence="6">4.2.99.18</ecNumber>
    </submittedName>
</protein>
<dbReference type="STRING" id="990268.JCM19235_6236"/>
<accession>A0A090RSY1</accession>
<dbReference type="EMBL" id="BBMR01000002">
    <property type="protein sequence ID" value="GAL17683.1"/>
    <property type="molecule type" value="Genomic_DNA"/>
</dbReference>
<name>A0A090RSY1_9VIBR</name>
<dbReference type="Proteomes" id="UP000029228">
    <property type="component" value="Unassembled WGS sequence"/>
</dbReference>
<evidence type="ECO:0000313" key="6">
    <source>
        <dbReference type="EMBL" id="GAL17683.1"/>
    </source>
</evidence>
<dbReference type="GO" id="GO:0046872">
    <property type="term" value="F:metal ion binding"/>
    <property type="evidence" value="ECO:0007669"/>
    <property type="project" value="UniProtKB-KW"/>
</dbReference>
<keyword evidence="6" id="KW-0540">Nuclease</keyword>
<organism evidence="6 7">
    <name type="scientific">Vibrio maritimus</name>
    <dbReference type="NCBI Taxonomy" id="990268"/>
    <lineage>
        <taxon>Bacteria</taxon>
        <taxon>Pseudomonadati</taxon>
        <taxon>Pseudomonadota</taxon>
        <taxon>Gammaproteobacteria</taxon>
        <taxon>Vibrionales</taxon>
        <taxon>Vibrionaceae</taxon>
        <taxon>Vibrio</taxon>
    </lineage>
</organism>
<keyword evidence="7" id="KW-1185">Reference proteome</keyword>
<keyword evidence="4" id="KW-0411">Iron-sulfur</keyword>
<evidence type="ECO:0000256" key="1">
    <source>
        <dbReference type="ARBA" id="ARBA00022485"/>
    </source>
</evidence>
<keyword evidence="2" id="KW-0479">Metal-binding</keyword>
<dbReference type="GO" id="GO:0140078">
    <property type="term" value="F:class I DNA-(apurinic or apyrimidinic site) endonuclease activity"/>
    <property type="evidence" value="ECO:0007669"/>
    <property type="project" value="UniProtKB-EC"/>
</dbReference>
<dbReference type="EC" id="4.2.99.18" evidence="6"/>
<keyword evidence="6" id="KW-0456">Lyase</keyword>
<evidence type="ECO:0000256" key="4">
    <source>
        <dbReference type="ARBA" id="ARBA00023014"/>
    </source>
</evidence>
<keyword evidence="6" id="KW-0378">Hydrolase</keyword>
<dbReference type="PANTHER" id="PTHR10359:SF19">
    <property type="entry name" value="DNA REPAIR GLYCOSYLASE MJ1434-RELATED"/>
    <property type="match status" value="1"/>
</dbReference>
<dbReference type="PIRSF" id="PIRSF001435">
    <property type="entry name" value="Nth"/>
    <property type="match status" value="1"/>
</dbReference>
<dbReference type="SMART" id="SM00478">
    <property type="entry name" value="ENDO3c"/>
    <property type="match status" value="1"/>
</dbReference>
<dbReference type="GO" id="GO:0006284">
    <property type="term" value="P:base-excision repair"/>
    <property type="evidence" value="ECO:0007669"/>
    <property type="project" value="InterPro"/>
</dbReference>
<gene>
    <name evidence="6" type="ORF">JCM19235_6236</name>
</gene>
<dbReference type="OrthoDB" id="9802365at2"/>
<dbReference type="InterPro" id="IPR003265">
    <property type="entry name" value="HhH-GPD_domain"/>
</dbReference>
<dbReference type="InterPro" id="IPR011257">
    <property type="entry name" value="DNA_glycosylase"/>
</dbReference>
<dbReference type="SUPFAM" id="SSF48150">
    <property type="entry name" value="DNA-glycosylase"/>
    <property type="match status" value="1"/>
</dbReference>
<evidence type="ECO:0000259" key="5">
    <source>
        <dbReference type="SMART" id="SM00478"/>
    </source>
</evidence>
<dbReference type="AlphaFoldDB" id="A0A090RSY1"/>
<comment type="caution">
    <text evidence="6">The sequence shown here is derived from an EMBL/GenBank/DDBJ whole genome shotgun (WGS) entry which is preliminary data.</text>
</comment>
<dbReference type="GO" id="GO:0051539">
    <property type="term" value="F:4 iron, 4 sulfur cluster binding"/>
    <property type="evidence" value="ECO:0007669"/>
    <property type="project" value="UniProtKB-KW"/>
</dbReference>
<feature type="domain" description="HhH-GPD" evidence="5">
    <location>
        <begin position="46"/>
        <end position="201"/>
    </location>
</feature>
<dbReference type="Gene3D" id="1.10.1670.10">
    <property type="entry name" value="Helix-hairpin-Helix base-excision DNA repair enzymes (C-terminal)"/>
    <property type="match status" value="1"/>
</dbReference>
<keyword evidence="1" id="KW-0004">4Fe-4S</keyword>
<keyword evidence="3" id="KW-0408">Iron</keyword>
<reference evidence="6 7" key="1">
    <citation type="submission" date="2014-09" db="EMBL/GenBank/DDBJ databases">
        <title>Vibrio maritimus JCM 19235. (C45) whole genome shotgun sequence.</title>
        <authorList>
            <person name="Sawabe T."/>
            <person name="Meirelles P."/>
            <person name="Nakanishi M."/>
            <person name="Sayaka M."/>
            <person name="Hattori M."/>
            <person name="Ohkuma M."/>
        </authorList>
    </citation>
    <scope>NUCLEOTIDE SEQUENCE [LARGE SCALE GENOMIC DNA]</scope>
    <source>
        <strain evidence="7">JCM19235</strain>
    </source>
</reference>
<evidence type="ECO:0000256" key="3">
    <source>
        <dbReference type="ARBA" id="ARBA00023004"/>
    </source>
</evidence>
<reference evidence="6 7" key="2">
    <citation type="submission" date="2014-09" db="EMBL/GenBank/DDBJ databases">
        <authorList>
            <consortium name="NBRP consortium"/>
            <person name="Sawabe T."/>
            <person name="Meirelles P."/>
            <person name="Nakanishi M."/>
            <person name="Sayaka M."/>
            <person name="Hattori M."/>
            <person name="Ohkuma M."/>
        </authorList>
    </citation>
    <scope>NUCLEOTIDE SEQUENCE [LARGE SCALE GENOMIC DNA]</scope>
    <source>
        <strain evidence="7">JCM19235</strain>
    </source>
</reference>
<dbReference type="InterPro" id="IPR023170">
    <property type="entry name" value="HhH_base_excis_C"/>
</dbReference>
<proteinExistence type="predicted"/>
<sequence>MRSSQTLTIDERSLIVALFSTLESHYGWFDWWPSDDHYEVMLGSILVQNTNWRNAQKSLDNLQEDLSPLAIEEMDLTLLAQKIRSSGYYNQKAKKIKAVTQWFANYEYQIEKVRQCSVEQLRAELLSINGVGGETADVILTYAIGKPSFVIDAYARRIFSRFGHQVPKSYETFRNQMQQAIQPETKTYAYYHGLMVEHGQQFCLTKPKCEFCPLVATCRRVGVD</sequence>
<dbReference type="Gene3D" id="1.10.340.30">
    <property type="entry name" value="Hypothetical protein, domain 2"/>
    <property type="match status" value="1"/>
</dbReference>
<dbReference type="CDD" id="cd00056">
    <property type="entry name" value="ENDO3c"/>
    <property type="match status" value="1"/>
</dbReference>
<evidence type="ECO:0000313" key="7">
    <source>
        <dbReference type="Proteomes" id="UP000029228"/>
    </source>
</evidence>
<keyword evidence="6" id="KW-0255">Endonuclease</keyword>